<evidence type="ECO:0000259" key="9">
    <source>
        <dbReference type="PROSITE" id="PS50235"/>
    </source>
</evidence>
<evidence type="ECO:0000256" key="7">
    <source>
        <dbReference type="SAM" id="MobiDB-lite"/>
    </source>
</evidence>
<dbReference type="GO" id="GO:0004843">
    <property type="term" value="F:cysteine-type deubiquitinase activity"/>
    <property type="evidence" value="ECO:0007669"/>
    <property type="project" value="UniProtKB-UniRule"/>
</dbReference>
<name>A0A4Z0A477_9AGAM</name>
<dbReference type="Pfam" id="PF00240">
    <property type="entry name" value="ubiquitin"/>
    <property type="match status" value="1"/>
</dbReference>
<reference evidence="10 11" key="1">
    <citation type="submission" date="2019-02" db="EMBL/GenBank/DDBJ databases">
        <title>Genome sequencing of the rare red list fungi Hericium alpestre (H. flagellum).</title>
        <authorList>
            <person name="Buettner E."/>
            <person name="Kellner H."/>
        </authorList>
    </citation>
    <scope>NUCLEOTIDE SEQUENCE [LARGE SCALE GENOMIC DNA]</scope>
    <source>
        <strain evidence="10 11">DSM 108284</strain>
    </source>
</reference>
<evidence type="ECO:0000256" key="1">
    <source>
        <dbReference type="ARBA" id="ARBA00000707"/>
    </source>
</evidence>
<dbReference type="SMART" id="SM00213">
    <property type="entry name" value="UBQ"/>
    <property type="match status" value="1"/>
</dbReference>
<protein>
    <recommendedName>
        <fullName evidence="6">Ubiquitin carboxyl-terminal hydrolase</fullName>
        <ecNumber evidence="6">3.4.19.12</ecNumber>
    </recommendedName>
</protein>
<dbReference type="Proteomes" id="UP000298061">
    <property type="component" value="Unassembled WGS sequence"/>
</dbReference>
<dbReference type="InterPro" id="IPR038765">
    <property type="entry name" value="Papain-like_cys_pep_sf"/>
</dbReference>
<dbReference type="Gene3D" id="3.90.70.10">
    <property type="entry name" value="Cysteine proteinases"/>
    <property type="match status" value="1"/>
</dbReference>
<keyword evidence="5 6" id="KW-0788">Thiol protease</keyword>
<comment type="caution">
    <text evidence="10">The sequence shown here is derived from an EMBL/GenBank/DDBJ whole genome shotgun (WGS) entry which is preliminary data.</text>
</comment>
<dbReference type="PROSITE" id="PS50235">
    <property type="entry name" value="USP_3"/>
    <property type="match status" value="1"/>
</dbReference>
<dbReference type="GO" id="GO:0043161">
    <property type="term" value="P:proteasome-mediated ubiquitin-dependent protein catabolic process"/>
    <property type="evidence" value="ECO:0007669"/>
    <property type="project" value="InterPro"/>
</dbReference>
<dbReference type="SUPFAM" id="SSF54001">
    <property type="entry name" value="Cysteine proteinases"/>
    <property type="match status" value="1"/>
</dbReference>
<evidence type="ECO:0000259" key="8">
    <source>
        <dbReference type="PROSITE" id="PS50053"/>
    </source>
</evidence>
<dbReference type="GO" id="GO:0016579">
    <property type="term" value="P:protein deubiquitination"/>
    <property type="evidence" value="ECO:0007669"/>
    <property type="project" value="InterPro"/>
</dbReference>
<dbReference type="InterPro" id="IPR001394">
    <property type="entry name" value="Peptidase_C19_UCH"/>
</dbReference>
<gene>
    <name evidence="10" type="ORF">EWM64_g3328</name>
</gene>
<organism evidence="10 11">
    <name type="scientific">Hericium alpestre</name>
    <dbReference type="NCBI Taxonomy" id="135208"/>
    <lineage>
        <taxon>Eukaryota</taxon>
        <taxon>Fungi</taxon>
        <taxon>Dikarya</taxon>
        <taxon>Basidiomycota</taxon>
        <taxon>Agaricomycotina</taxon>
        <taxon>Agaricomycetes</taxon>
        <taxon>Russulales</taxon>
        <taxon>Hericiaceae</taxon>
        <taxon>Hericium</taxon>
    </lineage>
</organism>
<proteinExistence type="inferred from homology"/>
<comment type="similarity">
    <text evidence="6">Belongs to the peptidase C19 family.</text>
</comment>
<dbReference type="GO" id="GO:0061136">
    <property type="term" value="P:regulation of proteasomal protein catabolic process"/>
    <property type="evidence" value="ECO:0007669"/>
    <property type="project" value="TreeGrafter"/>
</dbReference>
<keyword evidence="11" id="KW-1185">Reference proteome</keyword>
<evidence type="ECO:0000256" key="3">
    <source>
        <dbReference type="ARBA" id="ARBA00022786"/>
    </source>
</evidence>
<dbReference type="EC" id="3.4.19.12" evidence="6"/>
<dbReference type="OrthoDB" id="333239at2759"/>
<feature type="region of interest" description="Disordered" evidence="7">
    <location>
        <begin position="376"/>
        <end position="438"/>
    </location>
</feature>
<feature type="compositionally biased region" description="Basic and acidic residues" evidence="7">
    <location>
        <begin position="381"/>
        <end position="404"/>
    </location>
</feature>
<feature type="domain" description="Ubiquitin-like" evidence="8">
    <location>
        <begin position="4"/>
        <end position="72"/>
    </location>
</feature>
<evidence type="ECO:0000256" key="5">
    <source>
        <dbReference type="ARBA" id="ARBA00022807"/>
    </source>
</evidence>
<sequence>MAPLNVHIKHAGKVYDVLLDTDLLPSQFKQNIYQQTGVPPERMKVMVKGGVLKDDADWKKIGPKEGQTFMVIGAAGELPKPPEKPTVFLEDMDDAELAKAIALPVGLANLGNTCYMNATVQAMGAIPELKVALNRSNLHQPLLRSLRDLYKNMAGTTQRVLPLAFLEFLRQAVPQFNERSTGPKIGNMDFGGYAQQGKLFYAEECWTAITNALKAVPGFPNPDGSEPANFVKQYMTGRMRRELKTEEAPEEPPTVSTEDVLQIECNISGTTNYMSTGIMEALDQKVEKTSPTLGRQAVYTQSSRLERLPQYLSVHMVRFTWKQDINAKAKILRKVKFPIEFDAVDLATPGLREKLTPANRRLREIEKDRAERRKVFRRAKRSYEDRATERRQQEQRGAEERMETDAEPNAEAGASEDAATQGERLLGESVTTETEKRENERKELIALVDPHIRDDTGASETGLYDLVAIITHKGAAADSGHYMAYVKKSVFKNQGIKGAPAPSTAGTSSQPAEEVEDWFKEDEDWYKFDDDKVTEFPVEKLATLDGGGEDSSAYVLLYRSKQLA</sequence>
<evidence type="ECO:0000313" key="11">
    <source>
        <dbReference type="Proteomes" id="UP000298061"/>
    </source>
</evidence>
<dbReference type="PANTHER" id="PTHR43982:SF1">
    <property type="entry name" value="UBIQUITIN CARBOXYL-TERMINAL HYDROLASE 14"/>
    <property type="match status" value="1"/>
</dbReference>
<dbReference type="AlphaFoldDB" id="A0A4Z0A477"/>
<dbReference type="CDD" id="cd16104">
    <property type="entry name" value="Ubl_USP14_like"/>
    <property type="match status" value="1"/>
</dbReference>
<feature type="domain" description="USP" evidence="9">
    <location>
        <begin position="105"/>
        <end position="561"/>
    </location>
</feature>
<dbReference type="InterPro" id="IPR044635">
    <property type="entry name" value="UBP14-like"/>
</dbReference>
<evidence type="ECO:0000256" key="6">
    <source>
        <dbReference type="RuleBase" id="RU366025"/>
    </source>
</evidence>
<accession>A0A4Z0A477</accession>
<keyword evidence="2 6" id="KW-0645">Protease</keyword>
<dbReference type="InterPro" id="IPR029071">
    <property type="entry name" value="Ubiquitin-like_domsf"/>
</dbReference>
<dbReference type="PROSITE" id="PS00972">
    <property type="entry name" value="USP_1"/>
    <property type="match status" value="1"/>
</dbReference>
<dbReference type="PROSITE" id="PS00973">
    <property type="entry name" value="USP_2"/>
    <property type="match status" value="1"/>
</dbReference>
<dbReference type="InterPro" id="IPR000626">
    <property type="entry name" value="Ubiquitin-like_dom"/>
</dbReference>
<keyword evidence="3 6" id="KW-0833">Ubl conjugation pathway</keyword>
<dbReference type="PROSITE" id="PS50053">
    <property type="entry name" value="UBIQUITIN_2"/>
    <property type="match status" value="1"/>
</dbReference>
<dbReference type="Pfam" id="PF00443">
    <property type="entry name" value="UCH"/>
    <property type="match status" value="1"/>
</dbReference>
<evidence type="ECO:0000313" key="10">
    <source>
        <dbReference type="EMBL" id="TFY80689.1"/>
    </source>
</evidence>
<dbReference type="GO" id="GO:0070628">
    <property type="term" value="F:proteasome binding"/>
    <property type="evidence" value="ECO:0007669"/>
    <property type="project" value="TreeGrafter"/>
</dbReference>
<dbReference type="InterPro" id="IPR018200">
    <property type="entry name" value="USP_CS"/>
</dbReference>
<dbReference type="SUPFAM" id="SSF54236">
    <property type="entry name" value="Ubiquitin-like"/>
    <property type="match status" value="1"/>
</dbReference>
<evidence type="ECO:0000256" key="4">
    <source>
        <dbReference type="ARBA" id="ARBA00022801"/>
    </source>
</evidence>
<dbReference type="STRING" id="135208.A0A4Z0A477"/>
<evidence type="ECO:0000256" key="2">
    <source>
        <dbReference type="ARBA" id="ARBA00022670"/>
    </source>
</evidence>
<keyword evidence="4 6" id="KW-0378">Hydrolase</keyword>
<dbReference type="PANTHER" id="PTHR43982">
    <property type="entry name" value="UBIQUITIN CARBOXYL-TERMINAL HYDROLASE"/>
    <property type="match status" value="1"/>
</dbReference>
<comment type="catalytic activity">
    <reaction evidence="1 6">
        <text>Thiol-dependent hydrolysis of ester, thioester, amide, peptide and isopeptide bonds formed by the C-terminal Gly of ubiquitin (a 76-residue protein attached to proteins as an intracellular targeting signal).</text>
        <dbReference type="EC" id="3.4.19.12"/>
    </reaction>
</comment>
<dbReference type="EMBL" id="SFCI01000304">
    <property type="protein sequence ID" value="TFY80689.1"/>
    <property type="molecule type" value="Genomic_DNA"/>
</dbReference>
<dbReference type="InterPro" id="IPR028889">
    <property type="entry name" value="USP"/>
</dbReference>
<dbReference type="Gene3D" id="3.10.20.90">
    <property type="entry name" value="Phosphatidylinositol 3-kinase Catalytic Subunit, Chain A, domain 1"/>
    <property type="match status" value="1"/>
</dbReference>